<evidence type="ECO:0000313" key="8">
    <source>
        <dbReference type="Proteomes" id="UP000241829"/>
    </source>
</evidence>
<evidence type="ECO:0000256" key="2">
    <source>
        <dbReference type="ARBA" id="ARBA00022729"/>
    </source>
</evidence>
<dbReference type="EMBL" id="CP027792">
    <property type="protein sequence ID" value="AVP56465.1"/>
    <property type="molecule type" value="Genomic_DNA"/>
</dbReference>
<comment type="subunit">
    <text evidence="4">Component of the lipopolysaccharide transport and assembly complex.</text>
</comment>
<feature type="chain" id="PRO_5015206478" description="Lipopolysaccharide export system protein LptA" evidence="4">
    <location>
        <begin position="25"/>
        <end position="210"/>
    </location>
</feature>
<dbReference type="GO" id="GO:0009279">
    <property type="term" value="C:cell outer membrane"/>
    <property type="evidence" value="ECO:0007669"/>
    <property type="project" value="TreeGrafter"/>
</dbReference>
<comment type="subcellular location">
    <subcellularLocation>
        <location evidence="4">Periplasm</location>
    </subcellularLocation>
</comment>
<dbReference type="PANTHER" id="PTHR36504">
    <property type="entry name" value="LIPOPOLYSACCHARIDE EXPORT SYSTEM PROTEIN LPTA"/>
    <property type="match status" value="1"/>
</dbReference>
<reference evidence="8" key="1">
    <citation type="submission" date="2018-03" db="EMBL/GenBank/DDBJ databases">
        <title>Genome sequencing of Melaminivora sp. strain SC2-7.</title>
        <authorList>
            <person name="Kim S.-J."/>
            <person name="Heo J."/>
            <person name="Ahn J.-H."/>
            <person name="Kwon S.-W."/>
        </authorList>
    </citation>
    <scope>NUCLEOTIDE SEQUENCE [LARGE SCALE GENOMIC DNA]</scope>
    <source>
        <strain evidence="8">SC2-7</strain>
    </source>
</reference>
<organism evidence="7 8">
    <name type="scientific">Pulveribacter suum</name>
    <dbReference type="NCBI Taxonomy" id="2116657"/>
    <lineage>
        <taxon>Bacteria</taxon>
        <taxon>Pseudomonadati</taxon>
        <taxon>Pseudomonadota</taxon>
        <taxon>Betaproteobacteria</taxon>
        <taxon>Burkholderiales</taxon>
        <taxon>Comamonadaceae</taxon>
        <taxon>Pulveribacter</taxon>
    </lineage>
</organism>
<feature type="domain" description="Organic solvent tolerance-like N-terminal" evidence="6">
    <location>
        <begin position="34"/>
        <end position="155"/>
    </location>
</feature>
<gene>
    <name evidence="4 7" type="primary">lptA</name>
    <name evidence="7" type="ORF">C7H73_01435</name>
</gene>
<dbReference type="InterPro" id="IPR052037">
    <property type="entry name" value="LPS_export_LptA"/>
</dbReference>
<dbReference type="GO" id="GO:0043165">
    <property type="term" value="P:Gram-negative-bacterium-type cell outer membrane assembly"/>
    <property type="evidence" value="ECO:0007669"/>
    <property type="project" value="UniProtKB-UniRule"/>
</dbReference>
<keyword evidence="1 4" id="KW-0813">Transport</keyword>
<evidence type="ECO:0000259" key="6">
    <source>
        <dbReference type="Pfam" id="PF03968"/>
    </source>
</evidence>
<dbReference type="Pfam" id="PF03968">
    <property type="entry name" value="LptD_N"/>
    <property type="match status" value="1"/>
</dbReference>
<evidence type="ECO:0000256" key="1">
    <source>
        <dbReference type="ARBA" id="ARBA00022448"/>
    </source>
</evidence>
<comment type="similarity">
    <text evidence="4">Belongs to the LptA family.</text>
</comment>
<feature type="compositionally biased region" description="Low complexity" evidence="5">
    <location>
        <begin position="186"/>
        <end position="197"/>
    </location>
</feature>
<dbReference type="HAMAP" id="MF_01914">
    <property type="entry name" value="LPS_assembly_LptA"/>
    <property type="match status" value="1"/>
</dbReference>
<dbReference type="GO" id="GO:0015920">
    <property type="term" value="P:lipopolysaccharide transport"/>
    <property type="evidence" value="ECO:0007669"/>
    <property type="project" value="UniProtKB-UniRule"/>
</dbReference>
<comment type="function">
    <text evidence="4">Involved in the assembly of lipopolysaccharide (LPS). Required for the translocation of LPS from the inner membrane to the outer membrane.</text>
</comment>
<keyword evidence="8" id="KW-1185">Reference proteome</keyword>
<evidence type="ECO:0000256" key="4">
    <source>
        <dbReference type="HAMAP-Rule" id="MF_01914"/>
    </source>
</evidence>
<feature type="region of interest" description="Disordered" evidence="5">
    <location>
        <begin position="181"/>
        <end position="210"/>
    </location>
</feature>
<keyword evidence="2 4" id="KW-0732">Signal</keyword>
<evidence type="ECO:0000313" key="7">
    <source>
        <dbReference type="EMBL" id="AVP56465.1"/>
    </source>
</evidence>
<dbReference type="InterPro" id="IPR005653">
    <property type="entry name" value="OstA-like_N"/>
</dbReference>
<feature type="signal peptide" evidence="4">
    <location>
        <begin position="1"/>
        <end position="24"/>
    </location>
</feature>
<sequence precursor="true">MNHRLLSLSLCAALALALAPAAQAEKADRNKPMNIEADALRHDELQQTTVFTGHVVMTKGSIVLRGARLEVHQDADGYQSGIVTADAGKRAFFRQKRDTAPGGPDEFVEGEAERIEYDGRADVVRLIRRGELRRYRGATLSDELTGARIVYSNVTDVFTVEGGAPSQAAGPGGRVRAVIAPRETSPAPAAPVAAPAPALRPSSELGGSGK</sequence>
<dbReference type="GO" id="GO:0017089">
    <property type="term" value="F:glycolipid transfer activity"/>
    <property type="evidence" value="ECO:0007669"/>
    <property type="project" value="TreeGrafter"/>
</dbReference>
<proteinExistence type="inferred from homology"/>
<accession>A0A2P1NHF4</accession>
<dbReference type="OrthoDB" id="5294855at2"/>
<evidence type="ECO:0000256" key="3">
    <source>
        <dbReference type="ARBA" id="ARBA00022764"/>
    </source>
</evidence>
<dbReference type="Gene3D" id="2.60.450.10">
    <property type="entry name" value="Lipopolysaccharide (LPS) transport protein A like domain"/>
    <property type="match status" value="1"/>
</dbReference>
<dbReference type="PANTHER" id="PTHR36504:SF1">
    <property type="entry name" value="LIPOPOLYSACCHARIDE EXPORT SYSTEM PROTEIN LPTA"/>
    <property type="match status" value="1"/>
</dbReference>
<dbReference type="AlphaFoldDB" id="A0A2P1NHF4"/>
<dbReference type="GO" id="GO:0001530">
    <property type="term" value="F:lipopolysaccharide binding"/>
    <property type="evidence" value="ECO:0007669"/>
    <property type="project" value="InterPro"/>
</dbReference>
<protein>
    <recommendedName>
        <fullName evidence="4">Lipopolysaccharide export system protein LptA</fullName>
    </recommendedName>
</protein>
<dbReference type="Proteomes" id="UP000241829">
    <property type="component" value="Chromosome"/>
</dbReference>
<dbReference type="InterPro" id="IPR014340">
    <property type="entry name" value="LptA"/>
</dbReference>
<dbReference type="KEGG" id="melm:C7H73_01435"/>
<dbReference type="RefSeq" id="WP_106845026.1">
    <property type="nucleotide sequence ID" value="NZ_CP027792.1"/>
</dbReference>
<name>A0A2P1NHF4_9BURK</name>
<evidence type="ECO:0000256" key="5">
    <source>
        <dbReference type="SAM" id="MobiDB-lite"/>
    </source>
</evidence>
<dbReference type="NCBIfam" id="TIGR03002">
    <property type="entry name" value="outer_YhbN_LptA"/>
    <property type="match status" value="1"/>
</dbReference>
<dbReference type="GO" id="GO:0030288">
    <property type="term" value="C:outer membrane-bounded periplasmic space"/>
    <property type="evidence" value="ECO:0007669"/>
    <property type="project" value="TreeGrafter"/>
</dbReference>
<keyword evidence="3 4" id="KW-0574">Periplasm</keyword>